<dbReference type="EMBL" id="AGNL01022452">
    <property type="protein sequence ID" value="EJK59726.1"/>
    <property type="molecule type" value="Genomic_DNA"/>
</dbReference>
<reference evidence="2 3" key="1">
    <citation type="journal article" date="2012" name="Genome Biol.">
        <title>Genome and low-iron response of an oceanic diatom adapted to chronic iron limitation.</title>
        <authorList>
            <person name="Lommer M."/>
            <person name="Specht M."/>
            <person name="Roy A.S."/>
            <person name="Kraemer L."/>
            <person name="Andreson R."/>
            <person name="Gutowska M.A."/>
            <person name="Wolf J."/>
            <person name="Bergner S.V."/>
            <person name="Schilhabel M.B."/>
            <person name="Klostermeier U.C."/>
            <person name="Beiko R.G."/>
            <person name="Rosenstiel P."/>
            <person name="Hippler M."/>
            <person name="Laroche J."/>
        </authorList>
    </citation>
    <scope>NUCLEOTIDE SEQUENCE [LARGE SCALE GENOMIC DNA]</scope>
    <source>
        <strain evidence="2 3">CCMP1005</strain>
    </source>
</reference>
<gene>
    <name evidence="2" type="ORF">THAOC_20014</name>
</gene>
<feature type="compositionally biased region" description="Basic residues" evidence="1">
    <location>
        <begin position="176"/>
        <end position="192"/>
    </location>
</feature>
<keyword evidence="3" id="KW-1185">Reference proteome</keyword>
<dbReference type="AlphaFoldDB" id="K0SFQ2"/>
<accession>K0SFQ2</accession>
<protein>
    <submittedName>
        <fullName evidence="2">Uncharacterized protein</fullName>
    </submittedName>
</protein>
<dbReference type="Proteomes" id="UP000266841">
    <property type="component" value="Unassembled WGS sequence"/>
</dbReference>
<organism evidence="2 3">
    <name type="scientific">Thalassiosira oceanica</name>
    <name type="common">Marine diatom</name>
    <dbReference type="NCBI Taxonomy" id="159749"/>
    <lineage>
        <taxon>Eukaryota</taxon>
        <taxon>Sar</taxon>
        <taxon>Stramenopiles</taxon>
        <taxon>Ochrophyta</taxon>
        <taxon>Bacillariophyta</taxon>
        <taxon>Coscinodiscophyceae</taxon>
        <taxon>Thalassiosirophycidae</taxon>
        <taxon>Thalassiosirales</taxon>
        <taxon>Thalassiosiraceae</taxon>
        <taxon>Thalassiosira</taxon>
    </lineage>
</organism>
<evidence type="ECO:0000256" key="1">
    <source>
        <dbReference type="SAM" id="MobiDB-lite"/>
    </source>
</evidence>
<comment type="caution">
    <text evidence="2">The sequence shown here is derived from an EMBL/GenBank/DDBJ whole genome shotgun (WGS) entry which is preliminary data.</text>
</comment>
<feature type="compositionally biased region" description="Basic and acidic residues" evidence="1">
    <location>
        <begin position="203"/>
        <end position="212"/>
    </location>
</feature>
<feature type="region of interest" description="Disordered" evidence="1">
    <location>
        <begin position="175"/>
        <end position="212"/>
    </location>
</feature>
<evidence type="ECO:0000313" key="3">
    <source>
        <dbReference type="Proteomes" id="UP000266841"/>
    </source>
</evidence>
<evidence type="ECO:0000313" key="2">
    <source>
        <dbReference type="EMBL" id="EJK59726.1"/>
    </source>
</evidence>
<name>K0SFQ2_THAOC</name>
<proteinExistence type="predicted"/>
<sequence length="212" mass="23506">MYPFLFCALAHTTSAARKANNRGATWFLMMRSRTFLLFSSSPGKPWAHNRCQLQGGKLIAKLTTWCANSSVPQLCPNNAATSVAGSVSHQSSNSWMGRPTRQAGSRRQHDVASSIRVYLLGLVLLTLWSGWRWSVKPSASAYYKTPLPRRLLFCSSVLLAVLPFRIRPPSPFLLRPARRRSAARPARQKTRQGRGSGQVIEGEAPRSTKPDA</sequence>